<proteinExistence type="predicted"/>
<dbReference type="InterPro" id="IPR036380">
    <property type="entry name" value="Isochorismatase-like_sf"/>
</dbReference>
<dbReference type="Gene3D" id="3.40.50.850">
    <property type="entry name" value="Isochorismatase-like"/>
    <property type="match status" value="1"/>
</dbReference>
<feature type="domain" description="Isochorismatase-like" evidence="2">
    <location>
        <begin position="30"/>
        <end position="189"/>
    </location>
</feature>
<evidence type="ECO:0000259" key="2">
    <source>
        <dbReference type="Pfam" id="PF00857"/>
    </source>
</evidence>
<dbReference type="PANTHER" id="PTHR43540:SF1">
    <property type="entry name" value="ISOCHORISMATASE HYDROLASE"/>
    <property type="match status" value="1"/>
</dbReference>
<protein>
    <submittedName>
        <fullName evidence="3">Isochorismatase</fullName>
    </submittedName>
</protein>
<gene>
    <name evidence="3" type="ORF">CUJ84_pRLN4000061</name>
</gene>
<dbReference type="RefSeq" id="WP_105010074.1">
    <property type="nucleotide sequence ID" value="NZ_CP025016.1"/>
</dbReference>
<organism evidence="3 4">
    <name type="scientific">Rhizobium leguminosarum</name>
    <dbReference type="NCBI Taxonomy" id="384"/>
    <lineage>
        <taxon>Bacteria</taxon>
        <taxon>Pseudomonadati</taxon>
        <taxon>Pseudomonadota</taxon>
        <taxon>Alphaproteobacteria</taxon>
        <taxon>Hyphomicrobiales</taxon>
        <taxon>Rhizobiaceae</taxon>
        <taxon>Rhizobium/Agrobacterium group</taxon>
        <taxon>Rhizobium</taxon>
    </lineage>
</organism>
<dbReference type="PANTHER" id="PTHR43540">
    <property type="entry name" value="PEROXYUREIDOACRYLATE/UREIDOACRYLATE AMIDOHYDROLASE-RELATED"/>
    <property type="match status" value="1"/>
</dbReference>
<dbReference type="EMBL" id="CP025016">
    <property type="protein sequence ID" value="AUW47773.1"/>
    <property type="molecule type" value="Genomic_DNA"/>
</dbReference>
<evidence type="ECO:0000256" key="1">
    <source>
        <dbReference type="ARBA" id="ARBA00022801"/>
    </source>
</evidence>
<dbReference type="InterPro" id="IPR000868">
    <property type="entry name" value="Isochorismatase-like_dom"/>
</dbReference>
<dbReference type="InterPro" id="IPR050272">
    <property type="entry name" value="Isochorismatase-like_hydrls"/>
</dbReference>
<dbReference type="Pfam" id="PF00857">
    <property type="entry name" value="Isochorismatase"/>
    <property type="match status" value="1"/>
</dbReference>
<keyword evidence="3" id="KW-0614">Plasmid</keyword>
<dbReference type="GO" id="GO:0016787">
    <property type="term" value="F:hydrolase activity"/>
    <property type="evidence" value="ECO:0007669"/>
    <property type="project" value="UniProtKB-KW"/>
</dbReference>
<reference evidence="3 4" key="1">
    <citation type="submission" date="2017-11" db="EMBL/GenBank/DDBJ databases">
        <title>Complete genome of Rhizobium leguminosarum Norway, an ineffective micro-symbiont.</title>
        <authorList>
            <person name="Hoffrichter A."/>
            <person name="Liang J."/>
            <person name="Brachmann A."/>
            <person name="Marin M."/>
        </authorList>
    </citation>
    <scope>NUCLEOTIDE SEQUENCE [LARGE SCALE GENOMIC DNA]</scope>
    <source>
        <strain evidence="3 4">Norway</strain>
        <plasmid evidence="4">Plasmid prln4</plasmid>
    </source>
</reference>
<geneLocation type="plasmid" evidence="4">
    <name>prln4</name>
</geneLocation>
<dbReference type="Proteomes" id="UP000238523">
    <property type="component" value="Plasmid pRLN4"/>
</dbReference>
<sequence>MSDRGTRTFRQIDAEPYSFPFDGHWSSADTALLLLGFQQGTIFALSATPAFTTALDLLSVALDRGLFVAASRCVARRDGDDVVPAEGSGGWDFPPQLILPDSALVVDHPGDNAFYRTPLEAELKARGIRNLLIAGLPTDGLVHATQRTANDMGFECLAVADACQGTSETRHAAQLRITTFGNGLFGTVASAAAAKVALTEI</sequence>
<keyword evidence="1" id="KW-0378">Hydrolase</keyword>
<name>A0A2K9ZHN8_RHILE</name>
<dbReference type="CDD" id="cd00431">
    <property type="entry name" value="cysteine_hydrolases"/>
    <property type="match status" value="1"/>
</dbReference>
<accession>A0A2K9ZHN8</accession>
<evidence type="ECO:0000313" key="3">
    <source>
        <dbReference type="EMBL" id="AUW47773.1"/>
    </source>
</evidence>
<evidence type="ECO:0000313" key="4">
    <source>
        <dbReference type="Proteomes" id="UP000238523"/>
    </source>
</evidence>
<dbReference type="AlphaFoldDB" id="A0A2K9ZHN8"/>
<dbReference type="SUPFAM" id="SSF52499">
    <property type="entry name" value="Isochorismatase-like hydrolases"/>
    <property type="match status" value="1"/>
</dbReference>